<dbReference type="Pfam" id="PF10604">
    <property type="entry name" value="Polyketide_cyc2"/>
    <property type="match status" value="1"/>
</dbReference>
<dbReference type="Gene3D" id="3.30.530.20">
    <property type="match status" value="1"/>
</dbReference>
<proteinExistence type="predicted"/>
<evidence type="ECO:0000313" key="2">
    <source>
        <dbReference type="EMBL" id="VTP03567.1"/>
    </source>
</evidence>
<keyword evidence="1" id="KW-1133">Transmembrane helix</keyword>
<reference evidence="2" key="1">
    <citation type="submission" date="2019-05" db="EMBL/GenBank/DDBJ databases">
        <authorList>
            <person name="Naeem R."/>
            <person name="Antony C."/>
            <person name="Guan Q."/>
        </authorList>
    </citation>
    <scope>NUCLEOTIDE SEQUENCE</scope>
    <source>
        <strain evidence="2">3</strain>
    </source>
</reference>
<sequence length="208" mass="23402">MRWRSGPDVAGSEVRRFTAREVRGFAGRLYVGLMSVVMFPCERVELTFLDPDSGAAPYLFRNSVDLAITPEQLFEVLADADAWPRWASAIKKVTWTSPQPYHVGTTRTVDMHGGMEANEEFLVWEPLQRMAFRFNECSTQAVAAFAEDYQVEVIPGGCRLTWTMAQRPAGPAVLGMFLFGPLLNLALRRFLANLRRYTDARFATGKQG</sequence>
<dbReference type="AlphaFoldDB" id="A0A653F1E7"/>
<dbReference type="CDD" id="cd07821">
    <property type="entry name" value="PYR_PYL_RCAR_like"/>
    <property type="match status" value="1"/>
</dbReference>
<dbReference type="EMBL" id="LR589349">
    <property type="protein sequence ID" value="VTP03567.1"/>
    <property type="molecule type" value="Genomic_DNA"/>
</dbReference>
<protein>
    <submittedName>
        <fullName evidence="2">Polyketide cyclase / dehydrase and lipid transport</fullName>
    </submittedName>
</protein>
<name>A0A653F1E7_MYCKA</name>
<gene>
    <name evidence="2" type="ORF">BIN_B_03979</name>
</gene>
<feature type="transmembrane region" description="Helical" evidence="1">
    <location>
        <begin position="169"/>
        <end position="187"/>
    </location>
</feature>
<keyword evidence="1" id="KW-0812">Transmembrane</keyword>
<organism evidence="2">
    <name type="scientific">Mycobacterium kansasii</name>
    <dbReference type="NCBI Taxonomy" id="1768"/>
    <lineage>
        <taxon>Bacteria</taxon>
        <taxon>Bacillati</taxon>
        <taxon>Actinomycetota</taxon>
        <taxon>Actinomycetes</taxon>
        <taxon>Mycobacteriales</taxon>
        <taxon>Mycobacteriaceae</taxon>
        <taxon>Mycobacterium</taxon>
    </lineage>
</organism>
<dbReference type="SUPFAM" id="SSF55961">
    <property type="entry name" value="Bet v1-like"/>
    <property type="match status" value="1"/>
</dbReference>
<keyword evidence="1" id="KW-0472">Membrane</keyword>
<dbReference type="InterPro" id="IPR023393">
    <property type="entry name" value="START-like_dom_sf"/>
</dbReference>
<accession>A0A653F1E7</accession>
<dbReference type="InterPro" id="IPR019587">
    <property type="entry name" value="Polyketide_cyclase/dehydratase"/>
</dbReference>
<evidence type="ECO:0000256" key="1">
    <source>
        <dbReference type="SAM" id="Phobius"/>
    </source>
</evidence>